<evidence type="ECO:0000259" key="4">
    <source>
        <dbReference type="PROSITE" id="PS51755"/>
    </source>
</evidence>
<dbReference type="SMART" id="SM00862">
    <property type="entry name" value="Trans_reg_C"/>
    <property type="match status" value="1"/>
</dbReference>
<dbReference type="Pfam" id="PF00486">
    <property type="entry name" value="Trans_reg_C"/>
    <property type="match status" value="1"/>
</dbReference>
<reference evidence="5 6" key="1">
    <citation type="submission" date="2016-10" db="EMBL/GenBank/DDBJ databases">
        <authorList>
            <person name="de Groot N.N."/>
        </authorList>
    </citation>
    <scope>NUCLEOTIDE SEQUENCE [LARGE SCALE GENOMIC DNA]</scope>
    <source>
        <strain evidence="5 6">DSM 22489</strain>
    </source>
</reference>
<dbReference type="SUPFAM" id="SSF48452">
    <property type="entry name" value="TPR-like"/>
    <property type="match status" value="1"/>
</dbReference>
<feature type="domain" description="OmpR/PhoB-type" evidence="4">
    <location>
        <begin position="8"/>
        <end position="106"/>
    </location>
</feature>
<name>A0A1H5XVD7_9BACT</name>
<dbReference type="InterPro" id="IPR001867">
    <property type="entry name" value="OmpR/PhoB-type_DNA-bd"/>
</dbReference>
<dbReference type="Gene3D" id="1.25.40.10">
    <property type="entry name" value="Tetratricopeptide repeat domain"/>
    <property type="match status" value="1"/>
</dbReference>
<dbReference type="AlphaFoldDB" id="A0A1H5XVD7"/>
<accession>A0A1H5XVD7</accession>
<dbReference type="InterPro" id="IPR016032">
    <property type="entry name" value="Sig_transdc_resp-reg_C-effctor"/>
</dbReference>
<keyword evidence="6" id="KW-1185">Reference proteome</keyword>
<organism evidence="5 6">
    <name type="scientific">Bryocella elongata</name>
    <dbReference type="NCBI Taxonomy" id="863522"/>
    <lineage>
        <taxon>Bacteria</taxon>
        <taxon>Pseudomonadati</taxon>
        <taxon>Acidobacteriota</taxon>
        <taxon>Terriglobia</taxon>
        <taxon>Terriglobales</taxon>
        <taxon>Acidobacteriaceae</taxon>
        <taxon>Bryocella</taxon>
    </lineage>
</organism>
<evidence type="ECO:0000256" key="1">
    <source>
        <dbReference type="ARBA" id="ARBA00023125"/>
    </source>
</evidence>
<dbReference type="CDD" id="cd00383">
    <property type="entry name" value="trans_reg_C"/>
    <property type="match status" value="1"/>
</dbReference>
<dbReference type="RefSeq" id="WP_103932892.1">
    <property type="nucleotide sequence ID" value="NZ_FNVA01000003.1"/>
</dbReference>
<sequence length="786" mass="87153">MAIPMKNGQVLRFADFEIDPASRSVLRGGNRLTLNRRAFDVLYFMALHSGEVLSREELLRGVWPDSHVDANSLSQSISALRKALEEKPGENAYIATLPGRGYQFLAPVEVVPTATDTGAGLVQHQEPSSLVFEERTFSHHVVTEERLEERSRRRLMIVGGPIAAMALCVAVGIGVWRARSESGGGHVTAVLADLENDTGDTEFDHTLNKVLQIDLQQSPYFGVVSEGRARRTLKMMRQDPTEALTAPLAREVCQRVNGQVYVVPAIAKLGDRYSLTMQVNACSDGHALGSDRKEVASKDKVLTAWSDLTRRVRRSAGESRSSIKEFDKPLYDEPTSSLDALRAYSEATRLGDGGKFQESIALYQHAVELDPNFAVAYADMSTMYYNIDDKVHDKTAIAKAYAIRDTVNERERFYIELRYAQSVTGDLNALLDSLHRWVATYPQDNLPLSDLVNFETWTGHYPEAAAYADRVAELEQSQNIHNGISYEIAARAYHHANLPDKVRATYAQAMQWKVDTQGLHCVMLEFAAENGDQAEVDRQIAWSRNTPAEAHMLQEAGLAALAAGQAKKADGLFKEARLAATRDKVEDSMPDLDDYYVRMLAEVGLKDRAREMLKVLPPADPSLDRAFTQAEIGDDAAALAAAEHMRAESPQDTLVTAEYVPSVQAVIALQQNRASDAVRLMEASSPFELRDPTIPYLRGQAYLAAHQSAEALREFSELADRPYLADPSAALTNLAHLGEARAYAQEHNEAQADEQYAKFFAAWSAADPDLPILHEARLEEQRTRHP</sequence>
<dbReference type="InterPro" id="IPR011990">
    <property type="entry name" value="TPR-like_helical_dom_sf"/>
</dbReference>
<keyword evidence="3" id="KW-1133">Transmembrane helix</keyword>
<dbReference type="Proteomes" id="UP000236728">
    <property type="component" value="Unassembled WGS sequence"/>
</dbReference>
<protein>
    <submittedName>
        <fullName evidence="5">DNA-binding winged helix-turn-helix (WHTH) domain-containing protein</fullName>
    </submittedName>
</protein>
<evidence type="ECO:0000313" key="6">
    <source>
        <dbReference type="Proteomes" id="UP000236728"/>
    </source>
</evidence>
<keyword evidence="3" id="KW-0472">Membrane</keyword>
<dbReference type="GO" id="GO:0000160">
    <property type="term" value="P:phosphorelay signal transduction system"/>
    <property type="evidence" value="ECO:0007669"/>
    <property type="project" value="InterPro"/>
</dbReference>
<keyword evidence="3" id="KW-0812">Transmembrane</keyword>
<dbReference type="SUPFAM" id="SSF46894">
    <property type="entry name" value="C-terminal effector domain of the bipartite response regulators"/>
    <property type="match status" value="1"/>
</dbReference>
<gene>
    <name evidence="5" type="ORF">SAMN05421819_1974</name>
</gene>
<evidence type="ECO:0000313" key="5">
    <source>
        <dbReference type="EMBL" id="SEG15226.1"/>
    </source>
</evidence>
<evidence type="ECO:0000256" key="3">
    <source>
        <dbReference type="SAM" id="Phobius"/>
    </source>
</evidence>
<proteinExistence type="predicted"/>
<keyword evidence="1 2" id="KW-0238">DNA-binding</keyword>
<feature type="transmembrane region" description="Helical" evidence="3">
    <location>
        <begin position="155"/>
        <end position="176"/>
    </location>
</feature>
<dbReference type="EMBL" id="FNVA01000003">
    <property type="protein sequence ID" value="SEG15226.1"/>
    <property type="molecule type" value="Genomic_DNA"/>
</dbReference>
<dbReference type="GO" id="GO:0006355">
    <property type="term" value="P:regulation of DNA-templated transcription"/>
    <property type="evidence" value="ECO:0007669"/>
    <property type="project" value="InterPro"/>
</dbReference>
<evidence type="ECO:0000256" key="2">
    <source>
        <dbReference type="PROSITE-ProRule" id="PRU01091"/>
    </source>
</evidence>
<dbReference type="OrthoDB" id="9045337at2"/>
<dbReference type="GO" id="GO:0003677">
    <property type="term" value="F:DNA binding"/>
    <property type="evidence" value="ECO:0007669"/>
    <property type="project" value="UniProtKB-UniRule"/>
</dbReference>
<dbReference type="InterPro" id="IPR036388">
    <property type="entry name" value="WH-like_DNA-bd_sf"/>
</dbReference>
<dbReference type="Gene3D" id="1.10.10.10">
    <property type="entry name" value="Winged helix-like DNA-binding domain superfamily/Winged helix DNA-binding domain"/>
    <property type="match status" value="1"/>
</dbReference>
<dbReference type="PROSITE" id="PS51755">
    <property type="entry name" value="OMPR_PHOB"/>
    <property type="match status" value="1"/>
</dbReference>
<feature type="DNA-binding region" description="OmpR/PhoB-type" evidence="2">
    <location>
        <begin position="8"/>
        <end position="106"/>
    </location>
</feature>